<keyword evidence="1" id="KW-0472">Membrane</keyword>
<organism evidence="2 3">
    <name type="scientific">Sulfobacillus benefaciens</name>
    <dbReference type="NCBI Taxonomy" id="453960"/>
    <lineage>
        <taxon>Bacteria</taxon>
        <taxon>Bacillati</taxon>
        <taxon>Bacillota</taxon>
        <taxon>Clostridia</taxon>
        <taxon>Eubacteriales</taxon>
        <taxon>Clostridiales Family XVII. Incertae Sedis</taxon>
        <taxon>Sulfobacillus</taxon>
    </lineage>
</organism>
<accession>A0A2T2X984</accession>
<keyword evidence="1" id="KW-1133">Transmembrane helix</keyword>
<gene>
    <name evidence="2" type="ORF">C7B46_17315</name>
</gene>
<feature type="transmembrane region" description="Helical" evidence="1">
    <location>
        <begin position="7"/>
        <end position="24"/>
    </location>
</feature>
<reference evidence="2 3" key="1">
    <citation type="journal article" date="2014" name="BMC Genomics">
        <title>Comparison of environmental and isolate Sulfobacillus genomes reveals diverse carbon, sulfur, nitrogen, and hydrogen metabolisms.</title>
        <authorList>
            <person name="Justice N.B."/>
            <person name="Norman A."/>
            <person name="Brown C.T."/>
            <person name="Singh A."/>
            <person name="Thomas B.C."/>
            <person name="Banfield J.F."/>
        </authorList>
    </citation>
    <scope>NUCLEOTIDE SEQUENCE [LARGE SCALE GENOMIC DNA]</scope>
    <source>
        <strain evidence="2">AMDSBA4</strain>
    </source>
</reference>
<dbReference type="AlphaFoldDB" id="A0A2T2X984"/>
<name>A0A2T2X984_9FIRM</name>
<keyword evidence="1" id="KW-0812">Transmembrane</keyword>
<comment type="caution">
    <text evidence="2">The sequence shown here is derived from an EMBL/GenBank/DDBJ whole genome shotgun (WGS) entry which is preliminary data.</text>
</comment>
<feature type="transmembrane region" description="Helical" evidence="1">
    <location>
        <begin position="30"/>
        <end position="49"/>
    </location>
</feature>
<evidence type="ECO:0000256" key="1">
    <source>
        <dbReference type="SAM" id="Phobius"/>
    </source>
</evidence>
<evidence type="ECO:0000313" key="2">
    <source>
        <dbReference type="EMBL" id="PSR31052.1"/>
    </source>
</evidence>
<protein>
    <submittedName>
        <fullName evidence="2">Uncharacterized protein</fullName>
    </submittedName>
</protein>
<proteinExistence type="predicted"/>
<dbReference type="Proteomes" id="UP000242972">
    <property type="component" value="Unassembled WGS sequence"/>
</dbReference>
<dbReference type="EMBL" id="PXYW01000070">
    <property type="protein sequence ID" value="PSR31052.1"/>
    <property type="molecule type" value="Genomic_DNA"/>
</dbReference>
<evidence type="ECO:0000313" key="3">
    <source>
        <dbReference type="Proteomes" id="UP000242972"/>
    </source>
</evidence>
<sequence>MVDRTIVRLAGIVAIIGGLIFFAVQLPSIGGYLVAAGLIFLAFTIGWTARYQRVLLEPPDAHEGWEPTGETYLNPGGDGPVAVWHKGIKRVYVKIPNARHD</sequence>